<comment type="caution">
    <text evidence="5">The sequence shown here is derived from an EMBL/GenBank/DDBJ whole genome shotgun (WGS) entry which is preliminary data.</text>
</comment>
<feature type="domain" description="2-oxoacid dehydrogenase acyltransferase catalytic" evidence="4">
    <location>
        <begin position="174"/>
        <end position="248"/>
    </location>
</feature>
<evidence type="ECO:0000256" key="2">
    <source>
        <dbReference type="ARBA" id="ARBA00022679"/>
    </source>
</evidence>
<dbReference type="InterPro" id="IPR023213">
    <property type="entry name" value="CAT-like_dom_sf"/>
</dbReference>
<dbReference type="InterPro" id="IPR050743">
    <property type="entry name" value="2-oxoacid_DH_E2_comp"/>
</dbReference>
<evidence type="ECO:0000313" key="6">
    <source>
        <dbReference type="Proteomes" id="UP001152321"/>
    </source>
</evidence>
<accession>A0ABT6DHM1</accession>
<dbReference type="Pfam" id="PF00198">
    <property type="entry name" value="2-oxoacid_dh"/>
    <property type="match status" value="2"/>
</dbReference>
<keyword evidence="2" id="KW-0808">Transferase</keyword>
<organism evidence="5 6">
    <name type="scientific">Bdellovibrio svalbardensis</name>
    <dbReference type="NCBI Taxonomy" id="2972972"/>
    <lineage>
        <taxon>Bacteria</taxon>
        <taxon>Pseudomonadati</taxon>
        <taxon>Bdellovibrionota</taxon>
        <taxon>Bdellovibrionia</taxon>
        <taxon>Bdellovibrionales</taxon>
        <taxon>Pseudobdellovibrionaceae</taxon>
        <taxon>Bdellovibrio</taxon>
    </lineage>
</organism>
<dbReference type="Gene3D" id="3.30.559.10">
    <property type="entry name" value="Chloramphenicol acetyltransferase-like domain"/>
    <property type="match status" value="1"/>
</dbReference>
<keyword evidence="6" id="KW-1185">Reference proteome</keyword>
<dbReference type="InterPro" id="IPR001078">
    <property type="entry name" value="2-oxoacid_DH_actylTfrase"/>
</dbReference>
<protein>
    <submittedName>
        <fullName evidence="5">2-oxo acid dehydrogenase subunit E2</fullName>
    </submittedName>
</protein>
<dbReference type="EMBL" id="JANRMI010000002">
    <property type="protein sequence ID" value="MDG0815972.1"/>
    <property type="molecule type" value="Genomic_DNA"/>
</dbReference>
<gene>
    <name evidence="5" type="ORF">NWE73_06340</name>
</gene>
<comment type="cofactor">
    <cofactor evidence="1">
        <name>(R)-lipoate</name>
        <dbReference type="ChEBI" id="CHEBI:83088"/>
    </cofactor>
</comment>
<dbReference type="RefSeq" id="WP_277577451.1">
    <property type="nucleotide sequence ID" value="NZ_JANRMI010000002.1"/>
</dbReference>
<keyword evidence="3" id="KW-0012">Acyltransferase</keyword>
<sequence>MKYTPAKRIGFFRKVALSLWHSGGDPSVYGFLDLDLTDSSIEKSPLPFVLKSLAEVMKKHRELNSILRFGKLYYREQVNISVLVHIEEQQRSDLSFAHLTEVDKMSLQEIRESLGASIPQIRARKDPRLHRAFQILNALPSFLMKPFLKLFSFAVHDLNLDLTRWSLPKDPFGAVIVTNVGSLGLRHALVPLVPFSKAVMMVAVGEVSQQPKVINGEIVVRSILPLGVTFDHRFFDGAHAAKMLRDFEAHFHFSGGSLLKTSNGKEQK</sequence>
<name>A0ABT6DHM1_9BACT</name>
<evidence type="ECO:0000313" key="5">
    <source>
        <dbReference type="EMBL" id="MDG0815972.1"/>
    </source>
</evidence>
<dbReference type="PANTHER" id="PTHR43178:SF5">
    <property type="entry name" value="LIPOAMIDE ACYLTRANSFERASE COMPONENT OF BRANCHED-CHAIN ALPHA-KETO ACID DEHYDROGENASE COMPLEX, MITOCHONDRIAL"/>
    <property type="match status" value="1"/>
</dbReference>
<dbReference type="Proteomes" id="UP001152321">
    <property type="component" value="Unassembled WGS sequence"/>
</dbReference>
<proteinExistence type="predicted"/>
<evidence type="ECO:0000259" key="4">
    <source>
        <dbReference type="Pfam" id="PF00198"/>
    </source>
</evidence>
<evidence type="ECO:0000256" key="3">
    <source>
        <dbReference type="ARBA" id="ARBA00023315"/>
    </source>
</evidence>
<reference evidence="5" key="1">
    <citation type="submission" date="2022-08" db="EMBL/GenBank/DDBJ databases">
        <title>Novel Bdellovibrio Species Isolated from Svalbard: Designation Bdellovibrio svalbardensis.</title>
        <authorList>
            <person name="Mitchell R.J."/>
            <person name="Choi S.Y."/>
        </authorList>
    </citation>
    <scope>NUCLEOTIDE SEQUENCE</scope>
    <source>
        <strain evidence="5">PAP01</strain>
    </source>
</reference>
<feature type="domain" description="2-oxoacid dehydrogenase acyltransferase catalytic" evidence="4">
    <location>
        <begin position="42"/>
        <end position="124"/>
    </location>
</feature>
<evidence type="ECO:0000256" key="1">
    <source>
        <dbReference type="ARBA" id="ARBA00001938"/>
    </source>
</evidence>
<dbReference type="SUPFAM" id="SSF52777">
    <property type="entry name" value="CoA-dependent acyltransferases"/>
    <property type="match status" value="1"/>
</dbReference>
<dbReference type="PANTHER" id="PTHR43178">
    <property type="entry name" value="DIHYDROLIPOAMIDE ACETYLTRANSFERASE COMPONENT OF PYRUVATE DEHYDROGENASE COMPLEX"/>
    <property type="match status" value="1"/>
</dbReference>